<proteinExistence type="predicted"/>
<gene>
    <name evidence="1" type="primary">AYR1_1</name>
    <name evidence="1" type="ORF">H4R21_003033</name>
</gene>
<keyword evidence="1" id="KW-0560">Oxidoreductase</keyword>
<organism evidence="1 2">
    <name type="scientific">Coemansia helicoidea</name>
    <dbReference type="NCBI Taxonomy" id="1286919"/>
    <lineage>
        <taxon>Eukaryota</taxon>
        <taxon>Fungi</taxon>
        <taxon>Fungi incertae sedis</taxon>
        <taxon>Zoopagomycota</taxon>
        <taxon>Kickxellomycotina</taxon>
        <taxon>Kickxellomycetes</taxon>
        <taxon>Kickxellales</taxon>
        <taxon>Kickxellaceae</taxon>
        <taxon>Coemansia</taxon>
    </lineage>
</organism>
<comment type="caution">
    <text evidence="1">The sequence shown here is derived from an EMBL/GenBank/DDBJ whole genome shotgun (WGS) entry which is preliminary data.</text>
</comment>
<evidence type="ECO:0000313" key="2">
    <source>
        <dbReference type="Proteomes" id="UP001140087"/>
    </source>
</evidence>
<sequence length="280" mass="29589">MRAWCSAGGIGHHLAVELARHGCRVYASARDLSKMQGLAEHGIQTVELDVADDESTGADRMRASLEVNVVGVARVCSAVAPGMIARRSGLIVNIGSVSGCAVTPWVGCYAASKAAMHALSDAMRTELAPFNVRVVVVAPGGIKSNLATNAPQLDLPAGSPYQPAAAAIRARAELSQTGNSTPTDQFARVVVPRILAPKPAAYISYGNHATPIWLLSFAPTSVRDWLFGRRFGTHKLAADIAADKCPVARPLLWIGVGCVAAVVYAHRHLPSLAELRYCYS</sequence>
<protein>
    <submittedName>
        <fullName evidence="1">NADPH-dependent 1-acyl dihydroxyacetone phosphate reductase</fullName>
        <ecNumber evidence="1">1.1.1.101</ecNumber>
    </submittedName>
</protein>
<dbReference type="EC" id="1.1.1.101" evidence="1"/>
<dbReference type="Proteomes" id="UP001140087">
    <property type="component" value="Unassembled WGS sequence"/>
</dbReference>
<reference evidence="1" key="1">
    <citation type="submission" date="2022-07" db="EMBL/GenBank/DDBJ databases">
        <title>Phylogenomic reconstructions and comparative analyses of Kickxellomycotina fungi.</title>
        <authorList>
            <person name="Reynolds N.K."/>
            <person name="Stajich J.E."/>
            <person name="Barry K."/>
            <person name="Grigoriev I.V."/>
            <person name="Crous P."/>
            <person name="Smith M.E."/>
        </authorList>
    </citation>
    <scope>NUCLEOTIDE SEQUENCE</scope>
    <source>
        <strain evidence="1">BCRC 34780</strain>
    </source>
</reference>
<dbReference type="EMBL" id="JANBUN010000885">
    <property type="protein sequence ID" value="KAJ2800791.1"/>
    <property type="molecule type" value="Genomic_DNA"/>
</dbReference>
<evidence type="ECO:0000313" key="1">
    <source>
        <dbReference type="EMBL" id="KAJ2800791.1"/>
    </source>
</evidence>
<keyword evidence="2" id="KW-1185">Reference proteome</keyword>
<accession>A0ACC1L3S0</accession>
<name>A0ACC1L3S0_9FUNG</name>